<comment type="caution">
    <text evidence="2">The sequence shown here is derived from an EMBL/GenBank/DDBJ whole genome shotgun (WGS) entry which is preliminary data.</text>
</comment>
<organism evidence="2 3">
    <name type="scientific">Eiseniibacteriota bacterium</name>
    <dbReference type="NCBI Taxonomy" id="2212470"/>
    <lineage>
        <taxon>Bacteria</taxon>
        <taxon>Candidatus Eiseniibacteriota</taxon>
    </lineage>
</organism>
<dbReference type="AlphaFoldDB" id="A0A956NBC7"/>
<dbReference type="EMBL" id="JAGQHS010000018">
    <property type="protein sequence ID" value="MCA9755206.1"/>
    <property type="molecule type" value="Genomic_DNA"/>
</dbReference>
<dbReference type="SUPFAM" id="SSF51735">
    <property type="entry name" value="NAD(P)-binding Rossmann-fold domains"/>
    <property type="match status" value="1"/>
</dbReference>
<sequence length="75" mass="8283">MTPEGLCLVTGASGFVGSHLVERLVDRGYRVRLLLRKTSKLRWVRGLPVELTYGDVRDKASIAGACHGVQNAFHF</sequence>
<dbReference type="InterPro" id="IPR001509">
    <property type="entry name" value="Epimerase_deHydtase"/>
</dbReference>
<evidence type="ECO:0000259" key="1">
    <source>
        <dbReference type="Pfam" id="PF01370"/>
    </source>
</evidence>
<protein>
    <submittedName>
        <fullName evidence="2">NAD-dependent epimerase/dehydratase family protein</fullName>
    </submittedName>
</protein>
<evidence type="ECO:0000313" key="3">
    <source>
        <dbReference type="Proteomes" id="UP000739538"/>
    </source>
</evidence>
<reference evidence="2" key="2">
    <citation type="journal article" date="2021" name="Microbiome">
        <title>Successional dynamics and alternative stable states in a saline activated sludge microbial community over 9 years.</title>
        <authorList>
            <person name="Wang Y."/>
            <person name="Ye J."/>
            <person name="Ju F."/>
            <person name="Liu L."/>
            <person name="Boyd J.A."/>
            <person name="Deng Y."/>
            <person name="Parks D.H."/>
            <person name="Jiang X."/>
            <person name="Yin X."/>
            <person name="Woodcroft B.J."/>
            <person name="Tyson G.W."/>
            <person name="Hugenholtz P."/>
            <person name="Polz M.F."/>
            <person name="Zhang T."/>
        </authorList>
    </citation>
    <scope>NUCLEOTIDE SEQUENCE</scope>
    <source>
        <strain evidence="2">HKST-UBA02</strain>
    </source>
</reference>
<dbReference type="InterPro" id="IPR036291">
    <property type="entry name" value="NAD(P)-bd_dom_sf"/>
</dbReference>
<dbReference type="Pfam" id="PF01370">
    <property type="entry name" value="Epimerase"/>
    <property type="match status" value="1"/>
</dbReference>
<dbReference type="Proteomes" id="UP000739538">
    <property type="component" value="Unassembled WGS sequence"/>
</dbReference>
<feature type="non-terminal residue" evidence="2">
    <location>
        <position position="75"/>
    </location>
</feature>
<proteinExistence type="predicted"/>
<name>A0A956NBC7_UNCEI</name>
<gene>
    <name evidence="2" type="ORF">KDA27_05340</name>
</gene>
<feature type="domain" description="NAD-dependent epimerase/dehydratase" evidence="1">
    <location>
        <begin position="8"/>
        <end position="67"/>
    </location>
</feature>
<evidence type="ECO:0000313" key="2">
    <source>
        <dbReference type="EMBL" id="MCA9755206.1"/>
    </source>
</evidence>
<dbReference type="Gene3D" id="3.40.50.720">
    <property type="entry name" value="NAD(P)-binding Rossmann-like Domain"/>
    <property type="match status" value="1"/>
</dbReference>
<reference evidence="2" key="1">
    <citation type="submission" date="2020-04" db="EMBL/GenBank/DDBJ databases">
        <authorList>
            <person name="Zhang T."/>
        </authorList>
    </citation>
    <scope>NUCLEOTIDE SEQUENCE</scope>
    <source>
        <strain evidence="2">HKST-UBA02</strain>
    </source>
</reference>
<accession>A0A956NBC7</accession>